<reference evidence="2" key="1">
    <citation type="journal article" date="2020" name="bioRxiv">
        <title>Whole genome comparisons of ergot fungi reveals the divergence and evolution of species within the genus Claviceps are the result of varying mechanisms driving genome evolution and host range expansion.</title>
        <authorList>
            <person name="Wyka S.A."/>
            <person name="Mondo S.J."/>
            <person name="Liu M."/>
            <person name="Dettman J."/>
            <person name="Nalam V."/>
            <person name="Broders K.D."/>
        </authorList>
    </citation>
    <scope>NUCLEOTIDE SEQUENCE</scope>
    <source>
        <strain evidence="2">CCC 1102</strain>
    </source>
</reference>
<feature type="compositionally biased region" description="Low complexity" evidence="1">
    <location>
        <begin position="191"/>
        <end position="202"/>
    </location>
</feature>
<evidence type="ECO:0000313" key="2">
    <source>
        <dbReference type="EMBL" id="KAG5960874.1"/>
    </source>
</evidence>
<protein>
    <submittedName>
        <fullName evidence="2">Uncharacterized protein</fullName>
    </submittedName>
</protein>
<comment type="caution">
    <text evidence="2">The sequence shown here is derived from an EMBL/GenBank/DDBJ whole genome shotgun (WGS) entry which is preliminary data.</text>
</comment>
<evidence type="ECO:0000313" key="3">
    <source>
        <dbReference type="Proteomes" id="UP000784919"/>
    </source>
</evidence>
<dbReference type="Proteomes" id="UP000784919">
    <property type="component" value="Unassembled WGS sequence"/>
</dbReference>
<evidence type="ECO:0000256" key="1">
    <source>
        <dbReference type="SAM" id="MobiDB-lite"/>
    </source>
</evidence>
<organism evidence="2 3">
    <name type="scientific">Claviceps arundinis</name>
    <dbReference type="NCBI Taxonomy" id="1623583"/>
    <lineage>
        <taxon>Eukaryota</taxon>
        <taxon>Fungi</taxon>
        <taxon>Dikarya</taxon>
        <taxon>Ascomycota</taxon>
        <taxon>Pezizomycotina</taxon>
        <taxon>Sordariomycetes</taxon>
        <taxon>Hypocreomycetidae</taxon>
        <taxon>Hypocreales</taxon>
        <taxon>Clavicipitaceae</taxon>
        <taxon>Claviceps</taxon>
    </lineage>
</organism>
<proteinExistence type="predicted"/>
<sequence length="249" mass="26194">MPPSKDPPPPLPLAPDRAALSNKIALLLSQRTSLLKSLAPSNTSQNGTGESTPRAATTTTAATARSRRPLDNDEDLLAIAARPNDGVGYVHPAEGAAASLEDIKLRGRMMLGKRKKGGAGAAATSQRRIYESESESDEGRGSLGRAKRARVKASVEGPAKMEAIEKDWPASAGMAKKEHDGETKGDSESTAPAPVVEVVGVEAEAEAEAEAEGVDQEASKRQRKNQNKKRRKKEKKKGDGKAGEAPSGE</sequence>
<feature type="compositionally biased region" description="Polar residues" evidence="1">
    <location>
        <begin position="37"/>
        <end position="50"/>
    </location>
</feature>
<feature type="region of interest" description="Disordered" evidence="1">
    <location>
        <begin position="113"/>
        <end position="249"/>
    </location>
</feature>
<dbReference type="OrthoDB" id="4961474at2759"/>
<feature type="compositionally biased region" description="Basic residues" evidence="1">
    <location>
        <begin position="221"/>
        <end position="235"/>
    </location>
</feature>
<name>A0A9P7MM41_9HYPO</name>
<dbReference type="EMBL" id="SRPS01000268">
    <property type="protein sequence ID" value="KAG5960874.1"/>
    <property type="molecule type" value="Genomic_DNA"/>
</dbReference>
<feature type="region of interest" description="Disordered" evidence="1">
    <location>
        <begin position="37"/>
        <end position="71"/>
    </location>
</feature>
<dbReference type="AlphaFoldDB" id="A0A9P7MM41"/>
<feature type="compositionally biased region" description="Basic and acidic residues" evidence="1">
    <location>
        <begin position="175"/>
        <end position="187"/>
    </location>
</feature>
<gene>
    <name evidence="2" type="ORF">E4U56_004107</name>
</gene>
<feature type="compositionally biased region" description="Low complexity" evidence="1">
    <location>
        <begin position="51"/>
        <end position="64"/>
    </location>
</feature>
<feature type="compositionally biased region" description="Acidic residues" evidence="1">
    <location>
        <begin position="203"/>
        <end position="215"/>
    </location>
</feature>
<accession>A0A9P7MM41</accession>